<sequence length="167" mass="18071">MTRSDRATAERHRDDIEAAAIAAIAAFRAKGIAAVTVADVMQAAGPTHGVFRRHFPCKGNLAAADCSRAWQENPAMRATWTETERGGAGTFNAFFQRSRPVSIGTASDAAARSRRSPHRSRAGRRKSRRLGMDAEMTLGMDGPAAFCFRLRDATTYAGEPPMETADE</sequence>
<keyword evidence="1" id="KW-0238">DNA-binding</keyword>
<evidence type="ECO:0000313" key="4">
    <source>
        <dbReference type="EMBL" id="SNT27780.1"/>
    </source>
</evidence>
<organism evidence="4 5">
    <name type="scientific">Noviherbaspirillum humi</name>
    <dbReference type="NCBI Taxonomy" id="1688639"/>
    <lineage>
        <taxon>Bacteria</taxon>
        <taxon>Pseudomonadati</taxon>
        <taxon>Pseudomonadota</taxon>
        <taxon>Betaproteobacteria</taxon>
        <taxon>Burkholderiales</taxon>
        <taxon>Oxalobacteraceae</taxon>
        <taxon>Noviherbaspirillum</taxon>
    </lineage>
</organism>
<dbReference type="AlphaFoldDB" id="A0A239LBV5"/>
<accession>A0A239LBV5</accession>
<dbReference type="SUPFAM" id="SSF46689">
    <property type="entry name" value="Homeodomain-like"/>
    <property type="match status" value="1"/>
</dbReference>
<evidence type="ECO:0000313" key="5">
    <source>
        <dbReference type="Proteomes" id="UP000198284"/>
    </source>
</evidence>
<proteinExistence type="predicted"/>
<evidence type="ECO:0000256" key="2">
    <source>
        <dbReference type="SAM" id="MobiDB-lite"/>
    </source>
</evidence>
<dbReference type="RefSeq" id="WP_176442590.1">
    <property type="nucleotide sequence ID" value="NZ_FZOT01000021.1"/>
</dbReference>
<dbReference type="Proteomes" id="UP000198284">
    <property type="component" value="Unassembled WGS sequence"/>
</dbReference>
<reference evidence="4 5" key="1">
    <citation type="submission" date="2017-06" db="EMBL/GenBank/DDBJ databases">
        <authorList>
            <person name="Kim H.J."/>
            <person name="Triplett B.A."/>
        </authorList>
    </citation>
    <scope>NUCLEOTIDE SEQUENCE [LARGE SCALE GENOMIC DNA]</scope>
    <source>
        <strain evidence="4 5">U15</strain>
    </source>
</reference>
<keyword evidence="5" id="KW-1185">Reference proteome</keyword>
<feature type="compositionally biased region" description="Basic residues" evidence="2">
    <location>
        <begin position="112"/>
        <end position="129"/>
    </location>
</feature>
<dbReference type="InterPro" id="IPR001647">
    <property type="entry name" value="HTH_TetR"/>
</dbReference>
<evidence type="ECO:0000259" key="3">
    <source>
        <dbReference type="Pfam" id="PF00440"/>
    </source>
</evidence>
<feature type="region of interest" description="Disordered" evidence="2">
    <location>
        <begin position="104"/>
        <end position="130"/>
    </location>
</feature>
<evidence type="ECO:0000256" key="1">
    <source>
        <dbReference type="ARBA" id="ARBA00023125"/>
    </source>
</evidence>
<gene>
    <name evidence="4" type="ORF">SAMN06265795_12130</name>
</gene>
<dbReference type="GO" id="GO:0003677">
    <property type="term" value="F:DNA binding"/>
    <property type="evidence" value="ECO:0007669"/>
    <property type="project" value="UniProtKB-KW"/>
</dbReference>
<dbReference type="InterPro" id="IPR009057">
    <property type="entry name" value="Homeodomain-like_sf"/>
</dbReference>
<protein>
    <submittedName>
        <fullName evidence="4">Transcriptional regulator, TetR family</fullName>
    </submittedName>
</protein>
<dbReference type="Gene3D" id="1.10.357.10">
    <property type="entry name" value="Tetracycline Repressor, domain 2"/>
    <property type="match status" value="1"/>
</dbReference>
<feature type="domain" description="HTH tetR-type" evidence="3">
    <location>
        <begin position="22"/>
        <end position="64"/>
    </location>
</feature>
<name>A0A239LBV5_9BURK</name>
<dbReference type="EMBL" id="FZOT01000021">
    <property type="protein sequence ID" value="SNT27780.1"/>
    <property type="molecule type" value="Genomic_DNA"/>
</dbReference>
<dbReference type="Pfam" id="PF00440">
    <property type="entry name" value="TetR_N"/>
    <property type="match status" value="1"/>
</dbReference>